<gene>
    <name evidence="3" type="ORF">GTHE00462_LOCUS27778</name>
</gene>
<protein>
    <submittedName>
        <fullName evidence="3">Uncharacterized protein</fullName>
    </submittedName>
</protein>
<feature type="signal peptide" evidence="2">
    <location>
        <begin position="1"/>
        <end position="20"/>
    </location>
</feature>
<evidence type="ECO:0000256" key="1">
    <source>
        <dbReference type="SAM" id="MobiDB-lite"/>
    </source>
</evidence>
<feature type="region of interest" description="Disordered" evidence="1">
    <location>
        <begin position="320"/>
        <end position="400"/>
    </location>
</feature>
<dbReference type="EMBL" id="HBKN01035594">
    <property type="protein sequence ID" value="CAE2321821.1"/>
    <property type="molecule type" value="Transcribed_RNA"/>
</dbReference>
<evidence type="ECO:0000313" key="3">
    <source>
        <dbReference type="EMBL" id="CAE2321821.1"/>
    </source>
</evidence>
<accession>A0A7S4P2S2</accession>
<proteinExistence type="predicted"/>
<name>A0A7S4P2S2_GUITH</name>
<keyword evidence="2" id="KW-0732">Signal</keyword>
<organism evidence="3">
    <name type="scientific">Guillardia theta</name>
    <name type="common">Cryptophyte</name>
    <name type="synonym">Cryptomonas phi</name>
    <dbReference type="NCBI Taxonomy" id="55529"/>
    <lineage>
        <taxon>Eukaryota</taxon>
        <taxon>Cryptophyceae</taxon>
        <taxon>Pyrenomonadales</taxon>
        <taxon>Geminigeraceae</taxon>
        <taxon>Guillardia</taxon>
    </lineage>
</organism>
<sequence>MGNRRVLGVIFLSFLSLVDSIRFSTQSSNPSHPSSQRLNLNSDRNKRYEEFQKRSTHADSAISQKSEAFADEFMQEAYRSSNNRNLSRILDPISQMADLRDRPWSLQKSQIEDSDFNMSMKDGGKHLEEISRNSLNTSYLPRSKAGKARITNSTKSSSMPKERRSFNLNFVRYMSTIVAYFHLFWSSICNLRALDFCTKRIPDAARKFVPSTPTRHGMKTLVSESAAIWSQAFWKLLVLQALVLLKTIVRQGHVLAKSFSQAADRDYAAIVPDSPVLESRRSKYKYHVATEKTRLAEERYRSLKQQLAEAAEGLRLAQEEKEVANTRKSYPSMWTPTHQDDRRRHSSTTSAHEYPSMFAQNPPSPPPPATPLQFSHGDRHKHLHRRDASTPAQRISLSSY</sequence>
<evidence type="ECO:0000256" key="2">
    <source>
        <dbReference type="SAM" id="SignalP"/>
    </source>
</evidence>
<reference evidence="3" key="1">
    <citation type="submission" date="2021-01" db="EMBL/GenBank/DDBJ databases">
        <authorList>
            <person name="Corre E."/>
            <person name="Pelletier E."/>
            <person name="Niang G."/>
            <person name="Scheremetjew M."/>
            <person name="Finn R."/>
            <person name="Kale V."/>
            <person name="Holt S."/>
            <person name="Cochrane G."/>
            <person name="Meng A."/>
            <person name="Brown T."/>
            <person name="Cohen L."/>
        </authorList>
    </citation>
    <scope>NUCLEOTIDE SEQUENCE</scope>
    <source>
        <strain evidence="3">CCMP 2712</strain>
    </source>
</reference>
<feature type="chain" id="PRO_5030873525" evidence="2">
    <location>
        <begin position="21"/>
        <end position="400"/>
    </location>
</feature>
<feature type="compositionally biased region" description="Polar residues" evidence="1">
    <location>
        <begin position="390"/>
        <end position="400"/>
    </location>
</feature>
<dbReference type="AlphaFoldDB" id="A0A7S4P2S2"/>
<feature type="compositionally biased region" description="Polar residues" evidence="1">
    <location>
        <begin position="326"/>
        <end position="337"/>
    </location>
</feature>